<dbReference type="Gene3D" id="1.20.1250.20">
    <property type="entry name" value="MFS general substrate transporter like domains"/>
    <property type="match status" value="1"/>
</dbReference>
<feature type="transmembrane region" description="Helical" evidence="8">
    <location>
        <begin position="286"/>
        <end position="303"/>
    </location>
</feature>
<sequence>MPGKKEHALTFIYITVLIDIIGIGIIGPVLPTLITKLSNADNISITAQYIGWFISVYALMQFLFAPVLGGLSDRYGRRPVLLCSLLGLGIDYLILALAPDIAWLFVGRVINGIMGSSMTTAAAYISDVSTPEKRGQYFGIMSAVAGVGMIIGALIGGVLGQYGERIPFYAAAGLSLLNLVYGFFVLPESLSESNRRPFSWKTANPIGVMKSLDKKILAPAFIIAFILIALAGHSVQSSWSVYVMDKFNWKEDMIGYSMGFLGLLMVIFQGGLIGLFINKLGQRKSVIIFLAFFCLSMLLFGIANKGWMMFVVIAIYALGGMASPILQAMISSKVPDNKQGLLQGGLTSVLSLTSIFGPLLMTWIFAYFTSPRSPVSYSGAPFIFGAILAVIGSFCIYIAMKKDKELK</sequence>
<evidence type="ECO:0000313" key="11">
    <source>
        <dbReference type="Proteomes" id="UP000256686"/>
    </source>
</evidence>
<dbReference type="Proteomes" id="UP000256686">
    <property type="component" value="Unassembled WGS sequence"/>
</dbReference>
<feature type="transmembrane region" description="Helical" evidence="8">
    <location>
        <begin position="80"/>
        <end position="99"/>
    </location>
</feature>
<dbReference type="GO" id="GO:0016020">
    <property type="term" value="C:membrane"/>
    <property type="evidence" value="ECO:0007669"/>
    <property type="project" value="UniProtKB-SubCell"/>
</dbReference>
<evidence type="ECO:0000256" key="1">
    <source>
        <dbReference type="ARBA" id="ARBA00003279"/>
    </source>
</evidence>
<comment type="function">
    <text evidence="1">Resistance to tetracycline by an active tetracycline efflux. This is an energy-dependent process that decreases the accumulation of the antibiotic in whole cells. This protein functions as a metal-tetracycline/H(+) antiporter.</text>
</comment>
<evidence type="ECO:0000313" key="10">
    <source>
        <dbReference type="EMBL" id="REC64465.1"/>
    </source>
</evidence>
<dbReference type="InterPro" id="IPR020846">
    <property type="entry name" value="MFS_dom"/>
</dbReference>
<dbReference type="PANTHER" id="PTHR23504:SF15">
    <property type="entry name" value="MAJOR FACILITATOR SUPERFAMILY (MFS) PROFILE DOMAIN-CONTAINING PROTEIN"/>
    <property type="match status" value="1"/>
</dbReference>
<feature type="transmembrane region" description="Helical" evidence="8">
    <location>
        <begin position="166"/>
        <end position="186"/>
    </location>
</feature>
<dbReference type="RefSeq" id="WP_115968607.1">
    <property type="nucleotide sequence ID" value="NZ_QNVT01000001.1"/>
</dbReference>
<dbReference type="InterPro" id="IPR001958">
    <property type="entry name" value="Tet-R_TetA/multi-R_MdtG-like"/>
</dbReference>
<evidence type="ECO:0000256" key="5">
    <source>
        <dbReference type="ARBA" id="ARBA00022692"/>
    </source>
</evidence>
<keyword evidence="4" id="KW-0813">Transport</keyword>
<gene>
    <name evidence="10" type="ORF">DRF65_02530</name>
</gene>
<feature type="transmembrane region" description="Helical" evidence="8">
    <location>
        <begin position="7"/>
        <end position="29"/>
    </location>
</feature>
<dbReference type="PROSITE" id="PS00216">
    <property type="entry name" value="SUGAR_TRANSPORT_1"/>
    <property type="match status" value="1"/>
</dbReference>
<keyword evidence="7 8" id="KW-0472">Membrane</keyword>
<evidence type="ECO:0000256" key="7">
    <source>
        <dbReference type="ARBA" id="ARBA00023136"/>
    </source>
</evidence>
<accession>A0A3D9CF37</accession>
<dbReference type="EMBL" id="QNVT01000001">
    <property type="protein sequence ID" value="REC64465.1"/>
    <property type="molecule type" value="Genomic_DNA"/>
</dbReference>
<feature type="transmembrane region" description="Helical" evidence="8">
    <location>
        <begin position="309"/>
        <end position="329"/>
    </location>
</feature>
<comment type="subcellular location">
    <subcellularLocation>
        <location evidence="2">Membrane</location>
        <topology evidence="2">Multi-pass membrane protein</topology>
    </subcellularLocation>
</comment>
<keyword evidence="6 8" id="KW-1133">Transmembrane helix</keyword>
<dbReference type="PRINTS" id="PR01035">
    <property type="entry name" value="TCRTETA"/>
</dbReference>
<dbReference type="InterPro" id="IPR036259">
    <property type="entry name" value="MFS_trans_sf"/>
</dbReference>
<feature type="transmembrane region" description="Helical" evidence="8">
    <location>
        <begin position="49"/>
        <end position="68"/>
    </location>
</feature>
<evidence type="ECO:0000256" key="6">
    <source>
        <dbReference type="ARBA" id="ARBA00022989"/>
    </source>
</evidence>
<feature type="transmembrane region" description="Helical" evidence="8">
    <location>
        <begin position="137"/>
        <end position="160"/>
    </location>
</feature>
<proteinExistence type="inferred from homology"/>
<dbReference type="Pfam" id="PF07690">
    <property type="entry name" value="MFS_1"/>
    <property type="match status" value="1"/>
</dbReference>
<dbReference type="PROSITE" id="PS50850">
    <property type="entry name" value="MFS"/>
    <property type="match status" value="1"/>
</dbReference>
<feature type="transmembrane region" description="Helical" evidence="8">
    <location>
        <begin position="216"/>
        <end position="234"/>
    </location>
</feature>
<dbReference type="AlphaFoldDB" id="A0A3D9CF37"/>
<feature type="transmembrane region" description="Helical" evidence="8">
    <location>
        <begin position="341"/>
        <end position="368"/>
    </location>
</feature>
<organism evidence="10 11">
    <name type="scientific">Chryseobacterium pennae</name>
    <dbReference type="NCBI Taxonomy" id="2258962"/>
    <lineage>
        <taxon>Bacteria</taxon>
        <taxon>Pseudomonadati</taxon>
        <taxon>Bacteroidota</taxon>
        <taxon>Flavobacteriia</taxon>
        <taxon>Flavobacteriales</taxon>
        <taxon>Weeksellaceae</taxon>
        <taxon>Chryseobacterium group</taxon>
        <taxon>Chryseobacterium</taxon>
    </lineage>
</organism>
<feature type="transmembrane region" description="Helical" evidence="8">
    <location>
        <begin position="380"/>
        <end position="400"/>
    </location>
</feature>
<dbReference type="CDD" id="cd17388">
    <property type="entry name" value="MFS_TetA"/>
    <property type="match status" value="1"/>
</dbReference>
<comment type="similarity">
    <text evidence="3">Belongs to the major facilitator superfamily. TCR/Tet family.</text>
</comment>
<dbReference type="InterPro" id="IPR005829">
    <property type="entry name" value="Sugar_transporter_CS"/>
</dbReference>
<protein>
    <submittedName>
        <fullName evidence="10">Tetracycline resistance MFS efflux pump</fullName>
    </submittedName>
</protein>
<dbReference type="PANTHER" id="PTHR23504">
    <property type="entry name" value="MAJOR FACILITATOR SUPERFAMILY DOMAIN-CONTAINING PROTEIN 10"/>
    <property type="match status" value="1"/>
</dbReference>
<evidence type="ECO:0000256" key="3">
    <source>
        <dbReference type="ARBA" id="ARBA00007520"/>
    </source>
</evidence>
<evidence type="ECO:0000256" key="2">
    <source>
        <dbReference type="ARBA" id="ARBA00004141"/>
    </source>
</evidence>
<dbReference type="SUPFAM" id="SSF103473">
    <property type="entry name" value="MFS general substrate transporter"/>
    <property type="match status" value="1"/>
</dbReference>
<feature type="transmembrane region" description="Helical" evidence="8">
    <location>
        <begin position="254"/>
        <end position="277"/>
    </location>
</feature>
<keyword evidence="5 8" id="KW-0812">Transmembrane</keyword>
<feature type="domain" description="Major facilitator superfamily (MFS) profile" evidence="9">
    <location>
        <begin position="8"/>
        <end position="404"/>
    </location>
</feature>
<evidence type="ECO:0000256" key="4">
    <source>
        <dbReference type="ARBA" id="ARBA00022448"/>
    </source>
</evidence>
<comment type="caution">
    <text evidence="10">The sequence shown here is derived from an EMBL/GenBank/DDBJ whole genome shotgun (WGS) entry which is preliminary data.</text>
</comment>
<evidence type="ECO:0000256" key="8">
    <source>
        <dbReference type="SAM" id="Phobius"/>
    </source>
</evidence>
<keyword evidence="11" id="KW-1185">Reference proteome</keyword>
<reference evidence="11" key="1">
    <citation type="submission" date="2018-06" db="EMBL/GenBank/DDBJ databases">
        <authorList>
            <person name="Lum Nde A."/>
            <person name="Hugo C."/>
        </authorList>
    </citation>
    <scope>NUCLEOTIDE SEQUENCE [LARGE SCALE GENOMIC DNA]</scope>
    <source>
        <strain evidence="11">1_F178</strain>
    </source>
</reference>
<feature type="transmembrane region" description="Helical" evidence="8">
    <location>
        <begin position="105"/>
        <end position="125"/>
    </location>
</feature>
<dbReference type="InterPro" id="IPR011701">
    <property type="entry name" value="MFS"/>
</dbReference>
<name>A0A3D9CF37_9FLAO</name>
<evidence type="ECO:0000259" key="9">
    <source>
        <dbReference type="PROSITE" id="PS50850"/>
    </source>
</evidence>
<dbReference type="GO" id="GO:0022857">
    <property type="term" value="F:transmembrane transporter activity"/>
    <property type="evidence" value="ECO:0007669"/>
    <property type="project" value="InterPro"/>
</dbReference>